<dbReference type="EMBL" id="BAABME010013664">
    <property type="protein sequence ID" value="GAA0186401.1"/>
    <property type="molecule type" value="Genomic_DNA"/>
</dbReference>
<dbReference type="AlphaFoldDB" id="A0AAV3S312"/>
<evidence type="ECO:0000256" key="1">
    <source>
        <dbReference type="SAM" id="MobiDB-lite"/>
    </source>
</evidence>
<feature type="compositionally biased region" description="Basic and acidic residues" evidence="1">
    <location>
        <begin position="60"/>
        <end position="80"/>
    </location>
</feature>
<name>A0AAV3S312_LITER</name>
<protein>
    <submittedName>
        <fullName evidence="2">Uncharacterized protein</fullName>
    </submittedName>
</protein>
<proteinExistence type="predicted"/>
<comment type="caution">
    <text evidence="2">The sequence shown here is derived from an EMBL/GenBank/DDBJ whole genome shotgun (WGS) entry which is preliminary data.</text>
</comment>
<reference evidence="2 3" key="1">
    <citation type="submission" date="2024-01" db="EMBL/GenBank/DDBJ databases">
        <title>The complete chloroplast genome sequence of Lithospermum erythrorhizon: insights into the phylogenetic relationship among Boraginaceae species and the maternal lineages of purple gromwells.</title>
        <authorList>
            <person name="Okada T."/>
            <person name="Watanabe K."/>
        </authorList>
    </citation>
    <scope>NUCLEOTIDE SEQUENCE [LARGE SCALE GENOMIC DNA]</scope>
</reference>
<gene>
    <name evidence="2" type="ORF">LIER_33689</name>
</gene>
<evidence type="ECO:0000313" key="2">
    <source>
        <dbReference type="EMBL" id="GAA0186401.1"/>
    </source>
</evidence>
<accession>A0AAV3S312</accession>
<sequence length="158" mass="17672">MAVGSTSRRTEGRRDLNVCTIVVSDASSRKGRPHKTIRNMPFDERVQSRGFPGCPPRIPPDMHGRGRYAENQLEGRRKGNAETIPPRGLELTMRKDHVQDKARGKLLVHGVSRAMTIHTKEIKREAFANGPSLGKCFGGRITHTQHIQERLGEKEGKS</sequence>
<feature type="region of interest" description="Disordered" evidence="1">
    <location>
        <begin position="45"/>
        <end position="87"/>
    </location>
</feature>
<keyword evidence="3" id="KW-1185">Reference proteome</keyword>
<evidence type="ECO:0000313" key="3">
    <source>
        <dbReference type="Proteomes" id="UP001454036"/>
    </source>
</evidence>
<organism evidence="2 3">
    <name type="scientific">Lithospermum erythrorhizon</name>
    <name type="common">Purple gromwell</name>
    <name type="synonym">Lithospermum officinale var. erythrorhizon</name>
    <dbReference type="NCBI Taxonomy" id="34254"/>
    <lineage>
        <taxon>Eukaryota</taxon>
        <taxon>Viridiplantae</taxon>
        <taxon>Streptophyta</taxon>
        <taxon>Embryophyta</taxon>
        <taxon>Tracheophyta</taxon>
        <taxon>Spermatophyta</taxon>
        <taxon>Magnoliopsida</taxon>
        <taxon>eudicotyledons</taxon>
        <taxon>Gunneridae</taxon>
        <taxon>Pentapetalae</taxon>
        <taxon>asterids</taxon>
        <taxon>lamiids</taxon>
        <taxon>Boraginales</taxon>
        <taxon>Boraginaceae</taxon>
        <taxon>Boraginoideae</taxon>
        <taxon>Lithospermeae</taxon>
        <taxon>Lithospermum</taxon>
    </lineage>
</organism>
<dbReference type="Proteomes" id="UP001454036">
    <property type="component" value="Unassembled WGS sequence"/>
</dbReference>